<evidence type="ECO:0000256" key="2">
    <source>
        <dbReference type="SAM" id="SignalP"/>
    </source>
</evidence>
<feature type="chain" id="PRO_5045513461" description="DUF4367 domain-containing protein" evidence="2">
    <location>
        <begin position="21"/>
        <end position="409"/>
    </location>
</feature>
<dbReference type="InterPro" id="IPR052944">
    <property type="entry name" value="Sporulation_related"/>
</dbReference>
<dbReference type="Proteomes" id="UP001285921">
    <property type="component" value="Unassembled WGS sequence"/>
</dbReference>
<evidence type="ECO:0000313" key="3">
    <source>
        <dbReference type="EMBL" id="GMK46377.1"/>
    </source>
</evidence>
<protein>
    <recommendedName>
        <fullName evidence="5">DUF4367 domain-containing protein</fullName>
    </recommendedName>
</protein>
<reference evidence="3 4" key="1">
    <citation type="submission" date="2023-05" db="EMBL/GenBank/DDBJ databases">
        <title>Draft genome of Paenibacillus sp. CCS26.</title>
        <authorList>
            <person name="Akita H."/>
            <person name="Shinto Y."/>
            <person name="Kimura Z."/>
        </authorList>
    </citation>
    <scope>NUCLEOTIDE SEQUENCE [LARGE SCALE GENOMIC DNA]</scope>
    <source>
        <strain evidence="3 4">CCS26</strain>
    </source>
</reference>
<dbReference type="RefSeq" id="WP_317980684.1">
    <property type="nucleotide sequence ID" value="NZ_BTCL01000012.1"/>
</dbReference>
<accession>A0ABQ6NMP5</accession>
<keyword evidence="2" id="KW-0732">Signal</keyword>
<dbReference type="Gene3D" id="2.50.20.10">
    <property type="entry name" value="Lipoprotein localisation LolA/LolB/LppX"/>
    <property type="match status" value="1"/>
</dbReference>
<gene>
    <name evidence="3" type="ORF">PghCCS26_35060</name>
</gene>
<dbReference type="PANTHER" id="PTHR37507:SF2">
    <property type="entry name" value="SPORULATION PROTEIN YDCC"/>
    <property type="match status" value="1"/>
</dbReference>
<evidence type="ECO:0000313" key="4">
    <source>
        <dbReference type="Proteomes" id="UP001285921"/>
    </source>
</evidence>
<dbReference type="PROSITE" id="PS51257">
    <property type="entry name" value="PROKAR_LIPOPROTEIN"/>
    <property type="match status" value="1"/>
</dbReference>
<sequence length="409" mass="44956">MRRMTWAAAILLVFSLVLSACGKKDAESVVKELDKVVSNMESYQGTGTMKLHTGQQELTYNVEVSYQKPHYYRIKLTNAEKDITQIVLRNDDGVFVLTPRLNKVFRFQSDWPQNQGQVYLYQTLIQSILTDNSRQFAVDDKSYVFDVMANYNNGTLARQKIWLNKSDYKPVQVQVSDANASVMVQVDFTSFEFGPSFDKTTFETEANMKSSPSSGGTSDQPTIADPDQTDVNGSANGTSEDSKDAVTPDKSTDSKDDSKADGKTDDKATKDDDKNAAAEDEEDADDTAANPQADAATDLQIMVPTNLPEGVVMKDSMDIVFGGLPGVVSRYTGTYDFSLIQTQPKDMAATYSGGTFLDLGFTIGELTGGDDQKTLTWIVDGTELRLTSSTLPETEMIRIAQSVQVDSTK</sequence>
<name>A0ABQ6NMP5_9BACL</name>
<evidence type="ECO:0000256" key="1">
    <source>
        <dbReference type="SAM" id="MobiDB-lite"/>
    </source>
</evidence>
<keyword evidence="4" id="KW-1185">Reference proteome</keyword>
<feature type="signal peptide" evidence="2">
    <location>
        <begin position="1"/>
        <end position="20"/>
    </location>
</feature>
<feature type="compositionally biased region" description="Basic and acidic residues" evidence="1">
    <location>
        <begin position="240"/>
        <end position="277"/>
    </location>
</feature>
<organism evidence="3 4">
    <name type="scientific">Paenibacillus glycanilyticus</name>
    <dbReference type="NCBI Taxonomy" id="126569"/>
    <lineage>
        <taxon>Bacteria</taxon>
        <taxon>Bacillati</taxon>
        <taxon>Bacillota</taxon>
        <taxon>Bacilli</taxon>
        <taxon>Bacillales</taxon>
        <taxon>Paenibacillaceae</taxon>
        <taxon>Paenibacillus</taxon>
    </lineage>
</organism>
<dbReference type="EMBL" id="BTCL01000012">
    <property type="protein sequence ID" value="GMK46377.1"/>
    <property type="molecule type" value="Genomic_DNA"/>
</dbReference>
<comment type="caution">
    <text evidence="3">The sequence shown here is derived from an EMBL/GenBank/DDBJ whole genome shotgun (WGS) entry which is preliminary data.</text>
</comment>
<evidence type="ECO:0008006" key="5">
    <source>
        <dbReference type="Google" id="ProtNLM"/>
    </source>
</evidence>
<dbReference type="SUPFAM" id="SSF89392">
    <property type="entry name" value="Prokaryotic lipoproteins and lipoprotein localization factors"/>
    <property type="match status" value="1"/>
</dbReference>
<dbReference type="PANTHER" id="PTHR37507">
    <property type="entry name" value="SPORULATION PROTEIN YDCC"/>
    <property type="match status" value="1"/>
</dbReference>
<feature type="region of interest" description="Disordered" evidence="1">
    <location>
        <begin position="205"/>
        <end position="301"/>
    </location>
</feature>
<proteinExistence type="predicted"/>
<feature type="compositionally biased region" description="Polar residues" evidence="1">
    <location>
        <begin position="205"/>
        <end position="221"/>
    </location>
</feature>
<dbReference type="InterPro" id="IPR029046">
    <property type="entry name" value="LolA/LolB/LppX"/>
</dbReference>
<feature type="compositionally biased region" description="Polar residues" evidence="1">
    <location>
        <begin position="229"/>
        <end position="239"/>
    </location>
</feature>